<feature type="compositionally biased region" description="Basic residues" evidence="1">
    <location>
        <begin position="445"/>
        <end position="456"/>
    </location>
</feature>
<evidence type="ECO:0000313" key="4">
    <source>
        <dbReference type="EMBL" id="EHI14951.1"/>
    </source>
</evidence>
<dbReference type="Gene3D" id="3.40.50.2000">
    <property type="entry name" value="Glycogen Phosphorylase B"/>
    <property type="match status" value="2"/>
</dbReference>
<proteinExistence type="predicted"/>
<dbReference type="PANTHER" id="PTHR48050:SF13">
    <property type="entry name" value="STEROL 3-BETA-GLUCOSYLTRANSFERASE UGT80A2"/>
    <property type="match status" value="1"/>
</dbReference>
<comment type="caution">
    <text evidence="4">The sequence shown here is derived from an EMBL/GenBank/DDBJ whole genome shotgun (WGS) entry which is preliminary data.</text>
</comment>
<dbReference type="Pfam" id="PF06722">
    <property type="entry name" value="EryCIII-like_C"/>
    <property type="match status" value="1"/>
</dbReference>
<dbReference type="RefSeq" id="WP_003923471.1">
    <property type="nucleotide sequence ID" value="NZ_AGVE01000001.1"/>
</dbReference>
<keyword evidence="4" id="KW-0808">Transferase</keyword>
<name>G7CAS1_MYCT3</name>
<accession>G7CAS1</accession>
<feature type="domain" description="Erythromycin biosynthesis protein CIII-like C-terminal" evidence="3">
    <location>
        <begin position="290"/>
        <end position="393"/>
    </location>
</feature>
<dbReference type="eggNOG" id="COG1819">
    <property type="taxonomic scope" value="Bacteria"/>
</dbReference>
<dbReference type="InterPro" id="IPR010610">
    <property type="entry name" value="EryCIII-like_C"/>
</dbReference>
<dbReference type="GO" id="GO:0033072">
    <property type="term" value="P:vancomycin biosynthetic process"/>
    <property type="evidence" value="ECO:0007669"/>
    <property type="project" value="UniProtKB-ARBA"/>
</dbReference>
<organism evidence="4 5">
    <name type="scientific">Mycolicibacterium thermoresistibile (strain ATCC 19527 / DSM 44167 / CIP 105390 / JCM 6362 / NCTC 10409 / 316)</name>
    <name type="common">Mycobacterium thermoresistibile</name>
    <dbReference type="NCBI Taxonomy" id="1078020"/>
    <lineage>
        <taxon>Bacteria</taxon>
        <taxon>Bacillati</taxon>
        <taxon>Actinomycetota</taxon>
        <taxon>Actinomycetes</taxon>
        <taxon>Mycobacteriales</taxon>
        <taxon>Mycobacteriaceae</taxon>
        <taxon>Mycolicibacterium</taxon>
    </lineage>
</organism>
<dbReference type="InterPro" id="IPR004276">
    <property type="entry name" value="GlycoTrans_28_N"/>
</dbReference>
<evidence type="ECO:0000259" key="2">
    <source>
        <dbReference type="Pfam" id="PF03033"/>
    </source>
</evidence>
<dbReference type="InterPro" id="IPR002213">
    <property type="entry name" value="UDP_glucos_trans"/>
</dbReference>
<feature type="region of interest" description="Disordered" evidence="1">
    <location>
        <begin position="418"/>
        <end position="456"/>
    </location>
</feature>
<dbReference type="PANTHER" id="PTHR48050">
    <property type="entry name" value="STEROL 3-BETA-GLUCOSYLTRANSFERASE"/>
    <property type="match status" value="1"/>
</dbReference>
<feature type="domain" description="Glycosyltransferase family 28 N-terminal" evidence="2">
    <location>
        <begin position="3"/>
        <end position="72"/>
    </location>
</feature>
<dbReference type="Pfam" id="PF03033">
    <property type="entry name" value="Glyco_transf_28"/>
    <property type="match status" value="1"/>
</dbReference>
<evidence type="ECO:0000256" key="1">
    <source>
        <dbReference type="SAM" id="MobiDB-lite"/>
    </source>
</evidence>
<dbReference type="AlphaFoldDB" id="G7CAS1"/>
<dbReference type="InterPro" id="IPR050426">
    <property type="entry name" value="Glycosyltransferase_28"/>
</dbReference>
<feature type="compositionally biased region" description="Basic and acidic residues" evidence="1">
    <location>
        <begin position="425"/>
        <end position="441"/>
    </location>
</feature>
<dbReference type="SUPFAM" id="SSF53756">
    <property type="entry name" value="UDP-Glycosyltransferase/glycogen phosphorylase"/>
    <property type="match status" value="1"/>
</dbReference>
<keyword evidence="5" id="KW-1185">Reference proteome</keyword>
<dbReference type="GO" id="GO:0016758">
    <property type="term" value="F:hexosyltransferase activity"/>
    <property type="evidence" value="ECO:0007669"/>
    <property type="project" value="InterPro"/>
</dbReference>
<dbReference type="EMBL" id="AGVE01000001">
    <property type="protein sequence ID" value="EHI14951.1"/>
    <property type="molecule type" value="Genomic_DNA"/>
</dbReference>
<dbReference type="CDD" id="cd03784">
    <property type="entry name" value="GT1_Gtf-like"/>
    <property type="match status" value="1"/>
</dbReference>
<gene>
    <name evidence="4" type="ORF">KEK_00315</name>
</gene>
<evidence type="ECO:0000259" key="3">
    <source>
        <dbReference type="Pfam" id="PF06722"/>
    </source>
</evidence>
<dbReference type="GO" id="GO:0005975">
    <property type="term" value="P:carbohydrate metabolic process"/>
    <property type="evidence" value="ECO:0007669"/>
    <property type="project" value="InterPro"/>
</dbReference>
<dbReference type="PATRIC" id="fig|1078020.3.peg.64"/>
<dbReference type="FunFam" id="3.40.50.2000:FF:000009">
    <property type="entry name" value="Sterol 3-beta-glucosyltransferase UGT80A2"/>
    <property type="match status" value="1"/>
</dbReference>
<sequence length="456" mass="49689">MKFAIAVHGTRGDVEPCAAVGVELQRRGHEVRMAVPPNLVDFVAAAGLSAVPYGPDSQRQLEVDFFRDFWSLMFRNPIGLIRLGKDYVTDGWADMSATLTEVASGADLILTGTTYQEVAANVAEYHGVPFAALHYFPLRVNGRLVPKLPAPVTRCALRAVWWLYWLLTRDAENAQRRELGLPTTTVASAARLKARGALEIQAYDEVCFPGVADDWDDRFPFVGALTMEMPTEVDDAVMSWISAGDPPVYFGFGSMPVQSPAATVEMIKTVCGRLGVRALICGRNFEGLPDADRTGPEVKIVDAVNHAAVFPACRAVVHHGGAGTTAAGLRAGVPTLILWVGADQPIWAAQIRRMKVGTAQRFTSTSARSLTKALRTVLDLRYADRARDVATQMTKPAAGVTETADLLERTARRGHAGPDFGTWIRDLDAGGEPDHRDRGLDSRPAQRRTLRQPHPR</sequence>
<evidence type="ECO:0000313" key="5">
    <source>
        <dbReference type="Proteomes" id="UP000004915"/>
    </source>
</evidence>
<dbReference type="Proteomes" id="UP000004915">
    <property type="component" value="Unassembled WGS sequence"/>
</dbReference>
<protein>
    <submittedName>
        <fullName evidence="4">Putative glycosyltransferase</fullName>
    </submittedName>
</protein>
<dbReference type="GO" id="GO:0008194">
    <property type="term" value="F:UDP-glycosyltransferase activity"/>
    <property type="evidence" value="ECO:0007669"/>
    <property type="project" value="InterPro"/>
</dbReference>
<reference evidence="4 5" key="1">
    <citation type="submission" date="2011-11" db="EMBL/GenBank/DDBJ databases">
        <authorList>
            <consortium name="Tuberculosis Structural Genomics Consortium"/>
            <person name="Ioerger T.R."/>
        </authorList>
    </citation>
    <scope>NUCLEOTIDE SEQUENCE [LARGE SCALE GENOMIC DNA]</scope>
    <source>
        <strain evidence="5">ATCC 19527 / DSM 44167 / CIP 105390 / JCM 6362 / NCTC 10409 / 316</strain>
    </source>
</reference>